<dbReference type="InterPro" id="IPR029058">
    <property type="entry name" value="AB_hydrolase_fold"/>
</dbReference>
<dbReference type="InterPro" id="IPR013094">
    <property type="entry name" value="AB_hydrolase_3"/>
</dbReference>
<feature type="domain" description="Alpha/beta hydrolase fold-3" evidence="2">
    <location>
        <begin position="31"/>
        <end position="288"/>
    </location>
</feature>
<accession>A0A506XZJ6</accession>
<keyword evidence="4" id="KW-1185">Reference proteome</keyword>
<gene>
    <name evidence="3" type="ORF">FJ657_03510</name>
</gene>
<sequence length="310" mass="32187">MTADAVEGPHGPVPVRRYSPPADVAAIAPPLIWLHGGAFVSGGLDQLESHAVGLALAARGIPVTTVDYRLTGRTSFLRPSPRARVVRHPIPVDDVAAVLADARRRSLAAATPWPGAESNAEADAASAGGVLLGGASAGACLAAAAALDALATRDTPDSLAGPDASSAPTPRALAAPIRGLLLAYGVFHAAMPPRSAELRSRVTGYRRYTHIPPTYALMMLNYAGSRAALADPRAFPGGHPLAGLPPTLMLDADHDVLRASGERFAAELAEHAVPLERHVLPGSRHAFLHRPDDPDFARGIQLIAGWAARL</sequence>
<dbReference type="OrthoDB" id="3181909at2"/>
<dbReference type="InterPro" id="IPR050300">
    <property type="entry name" value="GDXG_lipolytic_enzyme"/>
</dbReference>
<evidence type="ECO:0000256" key="1">
    <source>
        <dbReference type="ARBA" id="ARBA00022801"/>
    </source>
</evidence>
<organism evidence="3 4">
    <name type="scientific">Schumannella soli</name>
    <dbReference type="NCBI Taxonomy" id="2590779"/>
    <lineage>
        <taxon>Bacteria</taxon>
        <taxon>Bacillati</taxon>
        <taxon>Actinomycetota</taxon>
        <taxon>Actinomycetes</taxon>
        <taxon>Micrococcales</taxon>
        <taxon>Microbacteriaceae</taxon>
        <taxon>Schumannella</taxon>
    </lineage>
</organism>
<dbReference type="AlphaFoldDB" id="A0A506XZJ6"/>
<keyword evidence="1 3" id="KW-0378">Hydrolase</keyword>
<evidence type="ECO:0000313" key="3">
    <source>
        <dbReference type="EMBL" id="TPW78191.1"/>
    </source>
</evidence>
<dbReference type="GO" id="GO:0016787">
    <property type="term" value="F:hydrolase activity"/>
    <property type="evidence" value="ECO:0007669"/>
    <property type="project" value="UniProtKB-KW"/>
</dbReference>
<dbReference type="Pfam" id="PF07859">
    <property type="entry name" value="Abhydrolase_3"/>
    <property type="match status" value="1"/>
</dbReference>
<evidence type="ECO:0000313" key="4">
    <source>
        <dbReference type="Proteomes" id="UP000316252"/>
    </source>
</evidence>
<dbReference type="Proteomes" id="UP000316252">
    <property type="component" value="Unassembled WGS sequence"/>
</dbReference>
<protein>
    <submittedName>
        <fullName evidence="3">Alpha/beta hydrolase</fullName>
    </submittedName>
</protein>
<comment type="caution">
    <text evidence="3">The sequence shown here is derived from an EMBL/GenBank/DDBJ whole genome shotgun (WGS) entry which is preliminary data.</text>
</comment>
<dbReference type="SUPFAM" id="SSF53474">
    <property type="entry name" value="alpha/beta-Hydrolases"/>
    <property type="match status" value="1"/>
</dbReference>
<name>A0A506XZJ6_9MICO</name>
<dbReference type="EMBL" id="VHQG01000001">
    <property type="protein sequence ID" value="TPW78191.1"/>
    <property type="molecule type" value="Genomic_DNA"/>
</dbReference>
<dbReference type="PANTHER" id="PTHR48081">
    <property type="entry name" value="AB HYDROLASE SUPERFAMILY PROTEIN C4A8.06C"/>
    <property type="match status" value="1"/>
</dbReference>
<dbReference type="Gene3D" id="3.40.50.1820">
    <property type="entry name" value="alpha/beta hydrolase"/>
    <property type="match status" value="1"/>
</dbReference>
<proteinExistence type="predicted"/>
<reference evidence="3 4" key="1">
    <citation type="submission" date="2019-06" db="EMBL/GenBank/DDBJ databases">
        <authorList>
            <person name="Li F."/>
        </authorList>
    </citation>
    <scope>NUCLEOTIDE SEQUENCE [LARGE SCALE GENOMIC DNA]</scope>
    <source>
        <strain evidence="3 4">10F1D-1</strain>
    </source>
</reference>
<evidence type="ECO:0000259" key="2">
    <source>
        <dbReference type="Pfam" id="PF07859"/>
    </source>
</evidence>